<dbReference type="Proteomes" id="UP000276133">
    <property type="component" value="Unassembled WGS sequence"/>
</dbReference>
<accession>A0A3M7PMQ8</accession>
<name>A0A3M7PMQ8_BRAPC</name>
<dbReference type="AlphaFoldDB" id="A0A3M7PMQ8"/>
<keyword evidence="2" id="KW-1185">Reference proteome</keyword>
<reference evidence="1 2" key="1">
    <citation type="journal article" date="2018" name="Sci. Rep.">
        <title>Genomic signatures of local adaptation to the degree of environmental predictability in rotifers.</title>
        <authorList>
            <person name="Franch-Gras L."/>
            <person name="Hahn C."/>
            <person name="Garcia-Roger E.M."/>
            <person name="Carmona M.J."/>
            <person name="Serra M."/>
            <person name="Gomez A."/>
        </authorList>
    </citation>
    <scope>NUCLEOTIDE SEQUENCE [LARGE SCALE GENOMIC DNA]</scope>
    <source>
        <strain evidence="1">HYR1</strain>
    </source>
</reference>
<sequence>MSRKCMITTKRNYEKTSVVKEFPRSGRTRKLTSLDESYIFRKVRINPTTSYRQLASDFSSKFPNVSVCKDTI</sequence>
<evidence type="ECO:0000313" key="1">
    <source>
        <dbReference type="EMBL" id="RNA00244.1"/>
    </source>
</evidence>
<evidence type="ECO:0000313" key="2">
    <source>
        <dbReference type="Proteomes" id="UP000276133"/>
    </source>
</evidence>
<dbReference type="EMBL" id="REGN01009851">
    <property type="protein sequence ID" value="RNA00244.1"/>
    <property type="molecule type" value="Genomic_DNA"/>
</dbReference>
<proteinExistence type="predicted"/>
<organism evidence="1 2">
    <name type="scientific">Brachionus plicatilis</name>
    <name type="common">Marine rotifer</name>
    <name type="synonym">Brachionus muelleri</name>
    <dbReference type="NCBI Taxonomy" id="10195"/>
    <lineage>
        <taxon>Eukaryota</taxon>
        <taxon>Metazoa</taxon>
        <taxon>Spiralia</taxon>
        <taxon>Gnathifera</taxon>
        <taxon>Rotifera</taxon>
        <taxon>Eurotatoria</taxon>
        <taxon>Monogononta</taxon>
        <taxon>Pseudotrocha</taxon>
        <taxon>Ploima</taxon>
        <taxon>Brachionidae</taxon>
        <taxon>Brachionus</taxon>
    </lineage>
</organism>
<protein>
    <submittedName>
        <fullName evidence="1">Uncharacterized protein</fullName>
    </submittedName>
</protein>
<gene>
    <name evidence="1" type="ORF">BpHYR1_022017</name>
</gene>
<dbReference type="OrthoDB" id="4843387at2759"/>
<comment type="caution">
    <text evidence="1">The sequence shown here is derived from an EMBL/GenBank/DDBJ whole genome shotgun (WGS) entry which is preliminary data.</text>
</comment>